<dbReference type="NCBIfam" id="TIGR01145">
    <property type="entry name" value="ATP_synt_delta"/>
    <property type="match status" value="1"/>
</dbReference>
<keyword evidence="3 8" id="KW-0375">Hydrogen ion transport</keyword>
<sequence>MTGRRILVRRYALALAELASERGLLDEVERGLSRVARRLQEDAALRRLWLEGHVEAERKLTAIREALGDDVPEMVYGFLRVVAQKGREGLLSAMAEQVQVEADRLRDVVRVEVETAVPLTPDQEQMLSQRLRDFLGASGVRLSVRVNPDLIGGLVVRAGDLRLDGSLSRQLWRLRDRLRTAPMPPMAVSADGKAG</sequence>
<comment type="subcellular location">
    <subcellularLocation>
        <location evidence="8">Cell membrane</location>
        <topology evidence="8">Peripheral membrane protein</topology>
    </subcellularLocation>
    <subcellularLocation>
        <location evidence="1">Membrane</location>
    </subcellularLocation>
</comment>
<comment type="function">
    <text evidence="8">F(1)F(0) ATP synthase produces ATP from ADP in the presence of a proton or sodium gradient. F-type ATPases consist of two structural domains, F(1) containing the extramembraneous catalytic core and F(0) containing the membrane proton channel, linked together by a central stalk and a peripheral stalk. During catalysis, ATP synthesis in the catalytic domain of F(1) is coupled via a rotary mechanism of the central stalk subunits to proton translocation.</text>
</comment>
<reference evidence="10" key="1">
    <citation type="submission" date="2023-12" db="EMBL/GenBank/DDBJ databases">
        <title>Novel isolates from deep terrestrial aquifers shed light on the physiology and ecology of the class Limnochordia.</title>
        <authorList>
            <person name="Karnachuk O.V."/>
            <person name="Lukina A.P."/>
            <person name="Avakyan M.R."/>
            <person name="Kadnikov V."/>
            <person name="Begmatov S."/>
            <person name="Beletsky A.V."/>
            <person name="Mardanov A.V."/>
            <person name="Ravin N.V."/>
        </authorList>
    </citation>
    <scope>NUCLEOTIDE SEQUENCE [LARGE SCALE GENOMIC DNA]</scope>
    <source>
        <strain evidence="10">LN</strain>
    </source>
</reference>
<dbReference type="InterPro" id="IPR020781">
    <property type="entry name" value="ATPase_OSCP/d_CS"/>
</dbReference>
<dbReference type="Pfam" id="PF00213">
    <property type="entry name" value="OSCP"/>
    <property type="match status" value="1"/>
</dbReference>
<keyword evidence="6 8" id="KW-0139">CF(1)</keyword>
<dbReference type="PANTHER" id="PTHR11910">
    <property type="entry name" value="ATP SYNTHASE DELTA CHAIN"/>
    <property type="match status" value="1"/>
</dbReference>
<dbReference type="HAMAP" id="MF_01416">
    <property type="entry name" value="ATP_synth_delta_bact"/>
    <property type="match status" value="1"/>
</dbReference>
<comment type="function">
    <text evidence="8">This protein is part of the stalk that links CF(0) to CF(1). It either transmits conformational changes from CF(0) to CF(1) or is implicated in proton conduction.</text>
</comment>
<evidence type="ECO:0000313" key="10">
    <source>
        <dbReference type="Proteomes" id="UP001333102"/>
    </source>
</evidence>
<evidence type="ECO:0000256" key="1">
    <source>
        <dbReference type="ARBA" id="ARBA00004370"/>
    </source>
</evidence>
<organism evidence="9 10">
    <name type="scientific">Geochorda subterranea</name>
    <dbReference type="NCBI Taxonomy" id="3109564"/>
    <lineage>
        <taxon>Bacteria</taxon>
        <taxon>Bacillati</taxon>
        <taxon>Bacillota</taxon>
        <taxon>Limnochordia</taxon>
        <taxon>Limnochordales</taxon>
        <taxon>Geochordaceae</taxon>
        <taxon>Geochorda</taxon>
    </lineage>
</organism>
<keyword evidence="4 8" id="KW-0406">Ion transport</keyword>
<dbReference type="Proteomes" id="UP001333102">
    <property type="component" value="Chromosome"/>
</dbReference>
<dbReference type="InterPro" id="IPR000711">
    <property type="entry name" value="ATPase_OSCP/dsu"/>
</dbReference>
<evidence type="ECO:0000256" key="6">
    <source>
        <dbReference type="ARBA" id="ARBA00023196"/>
    </source>
</evidence>
<evidence type="ECO:0000256" key="4">
    <source>
        <dbReference type="ARBA" id="ARBA00023065"/>
    </source>
</evidence>
<proteinExistence type="inferred from homology"/>
<keyword evidence="5 8" id="KW-0472">Membrane</keyword>
<keyword evidence="2 8" id="KW-0813">Transport</keyword>
<dbReference type="EMBL" id="CP141614">
    <property type="protein sequence ID" value="WRP14832.1"/>
    <property type="molecule type" value="Genomic_DNA"/>
</dbReference>
<accession>A0ABZ1BPV5</accession>
<dbReference type="RefSeq" id="WP_324669217.1">
    <property type="nucleotide sequence ID" value="NZ_CP141614.1"/>
</dbReference>
<evidence type="ECO:0000313" key="9">
    <source>
        <dbReference type="EMBL" id="WRP14832.1"/>
    </source>
</evidence>
<evidence type="ECO:0000256" key="2">
    <source>
        <dbReference type="ARBA" id="ARBA00022448"/>
    </source>
</evidence>
<dbReference type="Gene3D" id="1.10.520.20">
    <property type="entry name" value="N-terminal domain of the delta subunit of the F1F0-ATP synthase"/>
    <property type="match status" value="1"/>
</dbReference>
<evidence type="ECO:0000256" key="3">
    <source>
        <dbReference type="ARBA" id="ARBA00022781"/>
    </source>
</evidence>
<dbReference type="SUPFAM" id="SSF47928">
    <property type="entry name" value="N-terminal domain of the delta subunit of the F1F0-ATP synthase"/>
    <property type="match status" value="1"/>
</dbReference>
<protein>
    <recommendedName>
        <fullName evidence="8">ATP synthase subunit delta</fullName>
    </recommendedName>
    <alternativeName>
        <fullName evidence="8">ATP synthase F(1) sector subunit delta</fullName>
    </alternativeName>
    <alternativeName>
        <fullName evidence="8">F-type ATPase subunit delta</fullName>
        <shortName evidence="8">F-ATPase subunit delta</shortName>
    </alternativeName>
</protein>
<evidence type="ECO:0000256" key="7">
    <source>
        <dbReference type="ARBA" id="ARBA00023310"/>
    </source>
</evidence>
<keyword evidence="7 8" id="KW-0066">ATP synthesis</keyword>
<comment type="similarity">
    <text evidence="8">Belongs to the ATPase delta chain family.</text>
</comment>
<name>A0ABZ1BPV5_9FIRM</name>
<dbReference type="PRINTS" id="PR00125">
    <property type="entry name" value="ATPASEDELTA"/>
</dbReference>
<dbReference type="InterPro" id="IPR026015">
    <property type="entry name" value="ATP_synth_OSCP/delta_N_sf"/>
</dbReference>
<evidence type="ECO:0000256" key="5">
    <source>
        <dbReference type="ARBA" id="ARBA00023136"/>
    </source>
</evidence>
<dbReference type="PROSITE" id="PS00389">
    <property type="entry name" value="ATPASE_DELTA"/>
    <property type="match status" value="1"/>
</dbReference>
<gene>
    <name evidence="8 9" type="primary">atpH</name>
    <name evidence="9" type="ORF">VLY81_01280</name>
</gene>
<evidence type="ECO:0000256" key="8">
    <source>
        <dbReference type="HAMAP-Rule" id="MF_01416"/>
    </source>
</evidence>
<keyword evidence="8" id="KW-1003">Cell membrane</keyword>
<keyword evidence="10" id="KW-1185">Reference proteome</keyword>